<organism evidence="2 3">
    <name type="scientific">Steinernema carpocapsae</name>
    <name type="common">Entomopathogenic nematode</name>
    <dbReference type="NCBI Taxonomy" id="34508"/>
    <lineage>
        <taxon>Eukaryota</taxon>
        <taxon>Metazoa</taxon>
        <taxon>Ecdysozoa</taxon>
        <taxon>Nematoda</taxon>
        <taxon>Chromadorea</taxon>
        <taxon>Rhabditida</taxon>
        <taxon>Tylenchina</taxon>
        <taxon>Panagrolaimomorpha</taxon>
        <taxon>Strongyloidoidea</taxon>
        <taxon>Steinernematidae</taxon>
        <taxon>Steinernema</taxon>
    </lineage>
</organism>
<evidence type="ECO:0000256" key="1">
    <source>
        <dbReference type="SAM" id="MobiDB-lite"/>
    </source>
</evidence>
<protein>
    <submittedName>
        <fullName evidence="2">Uncharacterized protein</fullName>
    </submittedName>
</protein>
<accession>A0A4U5PBY8</accession>
<sequence length="166" mass="18067">MRDLRKRAGLSCLVRESGDPSKVVSWTGGGNVSDANKTRNGEKRAANAAVREMPAEESLASVASQLAATKLQPFEGLRSGAVVIGANFGNGAASALASLASDSIKCESKTRSPPSEAEIDFNRRLIRNDVFLRESRKKVQIRVWRTNNKERSDLEKSEMCMLQNEG</sequence>
<reference evidence="2 3" key="2">
    <citation type="journal article" date="2019" name="G3 (Bethesda)">
        <title>Hybrid Assembly of the Genome of the Entomopathogenic Nematode Steinernema carpocapsae Identifies the X-Chromosome.</title>
        <authorList>
            <person name="Serra L."/>
            <person name="Macchietto M."/>
            <person name="Macias-Munoz A."/>
            <person name="McGill C.J."/>
            <person name="Rodriguez I.M."/>
            <person name="Rodriguez B."/>
            <person name="Murad R."/>
            <person name="Mortazavi A."/>
        </authorList>
    </citation>
    <scope>NUCLEOTIDE SEQUENCE [LARGE SCALE GENOMIC DNA]</scope>
    <source>
        <strain evidence="2 3">ALL</strain>
    </source>
</reference>
<dbReference type="EMBL" id="AZBU02000002">
    <property type="protein sequence ID" value="TKR93897.1"/>
    <property type="molecule type" value="Genomic_DNA"/>
</dbReference>
<keyword evidence="3" id="KW-1185">Reference proteome</keyword>
<dbReference type="Proteomes" id="UP000298663">
    <property type="component" value="Unassembled WGS sequence"/>
</dbReference>
<dbReference type="AlphaFoldDB" id="A0A4U5PBY8"/>
<name>A0A4U5PBY8_STECR</name>
<gene>
    <name evidence="2" type="ORF">L596_008268</name>
</gene>
<proteinExistence type="predicted"/>
<comment type="caution">
    <text evidence="2">The sequence shown here is derived from an EMBL/GenBank/DDBJ whole genome shotgun (WGS) entry which is preliminary data.</text>
</comment>
<evidence type="ECO:0000313" key="3">
    <source>
        <dbReference type="Proteomes" id="UP000298663"/>
    </source>
</evidence>
<feature type="compositionally biased region" description="Basic and acidic residues" evidence="1">
    <location>
        <begin position="36"/>
        <end position="45"/>
    </location>
</feature>
<evidence type="ECO:0000313" key="2">
    <source>
        <dbReference type="EMBL" id="TKR93897.1"/>
    </source>
</evidence>
<feature type="region of interest" description="Disordered" evidence="1">
    <location>
        <begin position="24"/>
        <end position="52"/>
    </location>
</feature>
<reference evidence="2 3" key="1">
    <citation type="journal article" date="2015" name="Genome Biol.">
        <title>Comparative genomics of Steinernema reveals deeply conserved gene regulatory networks.</title>
        <authorList>
            <person name="Dillman A.R."/>
            <person name="Macchietto M."/>
            <person name="Porter C.F."/>
            <person name="Rogers A."/>
            <person name="Williams B."/>
            <person name="Antoshechkin I."/>
            <person name="Lee M.M."/>
            <person name="Goodwin Z."/>
            <person name="Lu X."/>
            <person name="Lewis E.E."/>
            <person name="Goodrich-Blair H."/>
            <person name="Stock S.P."/>
            <person name="Adams B.J."/>
            <person name="Sternberg P.W."/>
            <person name="Mortazavi A."/>
        </authorList>
    </citation>
    <scope>NUCLEOTIDE SEQUENCE [LARGE SCALE GENOMIC DNA]</scope>
    <source>
        <strain evidence="2 3">ALL</strain>
    </source>
</reference>